<dbReference type="InterPro" id="IPR048919">
    <property type="entry name" value="Bdbt-like_TPR"/>
</dbReference>
<gene>
    <name evidence="4" type="ORF">DMN91_003776</name>
</gene>
<dbReference type="AlphaFoldDB" id="A0A3L8DT61"/>
<dbReference type="Gene3D" id="1.25.40.10">
    <property type="entry name" value="Tetratricopeptide repeat domain"/>
    <property type="match status" value="1"/>
</dbReference>
<dbReference type="PANTHER" id="PTHR46512">
    <property type="entry name" value="PEPTIDYLPROLYL ISOMERASE"/>
    <property type="match status" value="1"/>
</dbReference>
<evidence type="ECO:0000313" key="4">
    <source>
        <dbReference type="EMBL" id="RLU23571.1"/>
    </source>
</evidence>
<comment type="caution">
    <text evidence="4">The sequence shown here is derived from an EMBL/GenBank/DDBJ whole genome shotgun (WGS) entry which is preliminary data.</text>
</comment>
<dbReference type="Pfam" id="PF18023">
    <property type="entry name" value="FKBP_N_2"/>
    <property type="match status" value="1"/>
</dbReference>
<dbReference type="Pfam" id="PF21603">
    <property type="entry name" value="Bdbt-like_TPR"/>
    <property type="match status" value="1"/>
</dbReference>
<evidence type="ECO:0000256" key="1">
    <source>
        <dbReference type="PROSITE-ProRule" id="PRU00339"/>
    </source>
</evidence>
<keyword evidence="1" id="KW-0802">TPR repeat</keyword>
<dbReference type="PANTHER" id="PTHR46512:SF10">
    <property type="entry name" value="FK506-BINDING PROTEIN-LIKE"/>
    <property type="match status" value="1"/>
</dbReference>
<dbReference type="PROSITE" id="PS50005">
    <property type="entry name" value="TPR"/>
    <property type="match status" value="1"/>
</dbReference>
<feature type="domain" description="Bride of doubletime-like TPR" evidence="3">
    <location>
        <begin position="132"/>
        <end position="215"/>
    </location>
</feature>
<dbReference type="InterPro" id="IPR011990">
    <property type="entry name" value="TPR-like_helical_dom_sf"/>
</dbReference>
<proteinExistence type="predicted"/>
<feature type="repeat" description="TPR" evidence="1">
    <location>
        <begin position="229"/>
        <end position="262"/>
    </location>
</feature>
<sequence length="293" mass="33540">MLSWESTDKSIKKSVLKRGVFSKKPTERSTCNVIVENVSVTGASDEDLRGKYHTEILLGEGEKVVVVGDASAEIDRKVERALQMMNVHERSLVTLALPVVEQGDVGGELVTVRFEITLSKCERHKPIWEWSAGEKYQVALRYKERGVELFRDSRIVDAFHEFSRACKILITLEPIPDPDLKLEEQLESDIKGLRLALYNNMAMCQLSRKNYEHVVSLCTKVLDRDRNNVKALYRRGMAHGSMRDNEKAVADLKVALILEPSNCAVKEQFNNYNSKLHESIQRRNDMVRRMFKT</sequence>
<dbReference type="Gene3D" id="2.40.30.320">
    <property type="match status" value="1"/>
</dbReference>
<dbReference type="EMBL" id="QOIP01000004">
    <property type="protein sequence ID" value="RLU23571.1"/>
    <property type="molecule type" value="Genomic_DNA"/>
</dbReference>
<dbReference type="SMART" id="SM00028">
    <property type="entry name" value="TPR"/>
    <property type="match status" value="2"/>
</dbReference>
<protein>
    <submittedName>
        <fullName evidence="4">Uncharacterized protein</fullName>
    </submittedName>
</protein>
<dbReference type="Proteomes" id="UP000279307">
    <property type="component" value="Chromosome 4"/>
</dbReference>
<organism evidence="4 5">
    <name type="scientific">Ooceraea biroi</name>
    <name type="common">Clonal raider ant</name>
    <name type="synonym">Cerapachys biroi</name>
    <dbReference type="NCBI Taxonomy" id="2015173"/>
    <lineage>
        <taxon>Eukaryota</taxon>
        <taxon>Metazoa</taxon>
        <taxon>Ecdysozoa</taxon>
        <taxon>Arthropoda</taxon>
        <taxon>Hexapoda</taxon>
        <taxon>Insecta</taxon>
        <taxon>Pterygota</taxon>
        <taxon>Neoptera</taxon>
        <taxon>Endopterygota</taxon>
        <taxon>Hymenoptera</taxon>
        <taxon>Apocrita</taxon>
        <taxon>Aculeata</taxon>
        <taxon>Formicoidea</taxon>
        <taxon>Formicidae</taxon>
        <taxon>Dorylinae</taxon>
        <taxon>Ooceraea</taxon>
    </lineage>
</organism>
<evidence type="ECO:0000313" key="5">
    <source>
        <dbReference type="Proteomes" id="UP000279307"/>
    </source>
</evidence>
<feature type="domain" description="BDBT FKBP like N-terminal" evidence="2">
    <location>
        <begin position="4"/>
        <end position="122"/>
    </location>
</feature>
<evidence type="ECO:0000259" key="3">
    <source>
        <dbReference type="Pfam" id="PF21603"/>
    </source>
</evidence>
<dbReference type="OrthoDB" id="433738at2759"/>
<dbReference type="InterPro" id="IPR040478">
    <property type="entry name" value="FKBP_N_2"/>
</dbReference>
<accession>A0A3L8DT61</accession>
<dbReference type="InterPro" id="IPR019734">
    <property type="entry name" value="TPR_rpt"/>
</dbReference>
<dbReference type="InterPro" id="IPR050754">
    <property type="entry name" value="FKBP4/5/8-like"/>
</dbReference>
<reference evidence="4 5" key="1">
    <citation type="journal article" date="2018" name="Genome Res.">
        <title>The genomic architecture and molecular evolution of ant odorant receptors.</title>
        <authorList>
            <person name="McKenzie S.K."/>
            <person name="Kronauer D.J.C."/>
        </authorList>
    </citation>
    <scope>NUCLEOTIDE SEQUENCE [LARGE SCALE GENOMIC DNA]</scope>
    <source>
        <strain evidence="4">Clonal line C1</strain>
    </source>
</reference>
<name>A0A3L8DT61_OOCBI</name>
<evidence type="ECO:0000259" key="2">
    <source>
        <dbReference type="Pfam" id="PF18023"/>
    </source>
</evidence>
<dbReference type="SUPFAM" id="SSF48452">
    <property type="entry name" value="TPR-like"/>
    <property type="match status" value="1"/>
</dbReference>